<sequence length="83" mass="9939">MHVLVGQTFQMNQLINIKQGVEFTGVCRSSIYEMMDEFSPYYDPTYPKKVTITTKLIGWSAWEINQWIEDKRASQWEQELHFF</sequence>
<dbReference type="Pfam" id="PF05930">
    <property type="entry name" value="Phage_AlpA"/>
    <property type="match status" value="1"/>
</dbReference>
<dbReference type="InterPro" id="IPR010260">
    <property type="entry name" value="AlpA"/>
</dbReference>
<keyword evidence="2" id="KW-1185">Reference proteome</keyword>
<evidence type="ECO:0000313" key="1">
    <source>
        <dbReference type="EMBL" id="TCM67540.1"/>
    </source>
</evidence>
<organism evidence="1 2">
    <name type="scientific">Acinetobacter calcoaceticus</name>
    <dbReference type="NCBI Taxonomy" id="471"/>
    <lineage>
        <taxon>Bacteria</taxon>
        <taxon>Pseudomonadati</taxon>
        <taxon>Pseudomonadota</taxon>
        <taxon>Gammaproteobacteria</taxon>
        <taxon>Moraxellales</taxon>
        <taxon>Moraxellaceae</taxon>
        <taxon>Acinetobacter</taxon>
        <taxon>Acinetobacter calcoaceticus/baumannii complex</taxon>
    </lineage>
</organism>
<accession>A0A4R1XY25</accession>
<dbReference type="PANTHER" id="PTHR36154">
    <property type="entry name" value="DNA-BINDING TRANSCRIPTIONAL ACTIVATOR ALPA"/>
    <property type="match status" value="1"/>
</dbReference>
<dbReference type="OrthoDB" id="8455288at2"/>
<name>A0A4R1XY25_ACICA</name>
<dbReference type="PANTHER" id="PTHR36154:SF1">
    <property type="entry name" value="DNA-BINDING TRANSCRIPTIONAL ACTIVATOR ALPA"/>
    <property type="match status" value="1"/>
</dbReference>
<protein>
    <submittedName>
        <fullName evidence="1">AlpA family transcriptional regulator</fullName>
    </submittedName>
</protein>
<gene>
    <name evidence="1" type="ORF">EC844_10854</name>
</gene>
<dbReference type="EMBL" id="SLVJ01000008">
    <property type="protein sequence ID" value="TCM67540.1"/>
    <property type="molecule type" value="Genomic_DNA"/>
</dbReference>
<evidence type="ECO:0000313" key="2">
    <source>
        <dbReference type="Proteomes" id="UP000294963"/>
    </source>
</evidence>
<proteinExistence type="predicted"/>
<dbReference type="AlphaFoldDB" id="A0A4R1XY25"/>
<reference evidence="1 2" key="1">
    <citation type="submission" date="2019-03" db="EMBL/GenBank/DDBJ databases">
        <title>Genomic analyses of the natural microbiome of Caenorhabditis elegans.</title>
        <authorList>
            <person name="Samuel B."/>
        </authorList>
    </citation>
    <scope>NUCLEOTIDE SEQUENCE [LARGE SCALE GENOMIC DNA]</scope>
    <source>
        <strain evidence="1 2">JUb89</strain>
    </source>
</reference>
<dbReference type="InterPro" id="IPR052931">
    <property type="entry name" value="Prophage_regulatory_activator"/>
</dbReference>
<comment type="caution">
    <text evidence="1">The sequence shown here is derived from an EMBL/GenBank/DDBJ whole genome shotgun (WGS) entry which is preliminary data.</text>
</comment>
<dbReference type="Proteomes" id="UP000294963">
    <property type="component" value="Unassembled WGS sequence"/>
</dbReference>